<comment type="caution">
    <text evidence="8">The sequence shown here is derived from an EMBL/GenBank/DDBJ whole genome shotgun (WGS) entry which is preliminary data.</text>
</comment>
<evidence type="ECO:0000256" key="1">
    <source>
        <dbReference type="ARBA" id="ARBA00010936"/>
    </source>
</evidence>
<comment type="function">
    <text evidence="6 7">Catalyzes a reversible aldol reaction between acetaldehyde and D-glyceraldehyde 3-phosphate to generate 2-deoxy-D-ribose 5-phosphate.</text>
</comment>
<evidence type="ECO:0000256" key="4">
    <source>
        <dbReference type="ARBA" id="ARBA00023270"/>
    </source>
</evidence>
<evidence type="ECO:0000256" key="3">
    <source>
        <dbReference type="ARBA" id="ARBA00023239"/>
    </source>
</evidence>
<dbReference type="PANTHER" id="PTHR10889">
    <property type="entry name" value="DEOXYRIBOSE-PHOSPHATE ALDOLASE"/>
    <property type="match status" value="1"/>
</dbReference>
<dbReference type="GO" id="GO:0006018">
    <property type="term" value="P:2-deoxyribose 1-phosphate catabolic process"/>
    <property type="evidence" value="ECO:0007669"/>
    <property type="project" value="UniProtKB-UniRule"/>
</dbReference>
<dbReference type="AlphaFoldDB" id="A0A0R2QD85"/>
<comment type="pathway">
    <text evidence="7">Carbohydrate degradation; 2-deoxy-D-ribose 1-phosphate degradation; D-glyceraldehyde 3-phosphate and acetaldehyde from 2-deoxy-alpha-D-ribose 1-phosphate: step 2/2.</text>
</comment>
<dbReference type="CDD" id="cd00959">
    <property type="entry name" value="DeoC"/>
    <property type="match status" value="1"/>
</dbReference>
<dbReference type="Pfam" id="PF01791">
    <property type="entry name" value="DeoC"/>
    <property type="match status" value="1"/>
</dbReference>
<keyword evidence="4 7" id="KW-0704">Schiff base</keyword>
<reference evidence="8 9" key="1">
    <citation type="submission" date="2015-10" db="EMBL/GenBank/DDBJ databases">
        <title>Metagenome-Assembled Genomes uncover a global brackish microbiome.</title>
        <authorList>
            <person name="Hugerth L.W."/>
            <person name="Larsson J."/>
            <person name="Alneberg J."/>
            <person name="Lindh M.V."/>
            <person name="Legrand C."/>
            <person name="Pinhassi J."/>
            <person name="Andersson A.F."/>
        </authorList>
    </citation>
    <scope>NUCLEOTIDE SEQUENCE [LARGE SCALE GENOMIC DNA]</scope>
    <source>
        <strain evidence="8">BACL6 MAG-120924-bin43</strain>
    </source>
</reference>
<dbReference type="EC" id="4.1.2.4" evidence="7"/>
<proteinExistence type="inferred from homology"/>
<dbReference type="InterPro" id="IPR028581">
    <property type="entry name" value="DeoC_typeI"/>
</dbReference>
<dbReference type="GO" id="GO:0009264">
    <property type="term" value="P:deoxyribonucleotide catabolic process"/>
    <property type="evidence" value="ECO:0007669"/>
    <property type="project" value="UniProtKB-UniRule"/>
</dbReference>
<feature type="active site" description="Schiff-base intermediate with acetaldehyde" evidence="7">
    <location>
        <position position="154"/>
    </location>
</feature>
<dbReference type="InterPro" id="IPR013785">
    <property type="entry name" value="Aldolase_TIM"/>
</dbReference>
<dbReference type="SMART" id="SM01133">
    <property type="entry name" value="DeoC"/>
    <property type="match status" value="1"/>
</dbReference>
<dbReference type="InterPro" id="IPR002915">
    <property type="entry name" value="DeoC/FbaB/LacD_aldolase"/>
</dbReference>
<dbReference type="PIRSF" id="PIRSF001357">
    <property type="entry name" value="DeoC"/>
    <property type="match status" value="1"/>
</dbReference>
<keyword evidence="3 7" id="KW-0456">Lyase</keyword>
<dbReference type="InterPro" id="IPR011343">
    <property type="entry name" value="DeoC"/>
</dbReference>
<gene>
    <name evidence="7" type="primary">deoC</name>
    <name evidence="8" type="ORF">ABR75_04685</name>
</gene>
<keyword evidence="2 7" id="KW-0963">Cytoplasm</keyword>
<dbReference type="SUPFAM" id="SSF51569">
    <property type="entry name" value="Aldolase"/>
    <property type="match status" value="1"/>
</dbReference>
<feature type="active site" description="Proton donor/acceptor" evidence="7">
    <location>
        <position position="91"/>
    </location>
</feature>
<dbReference type="UniPathway" id="UPA00002">
    <property type="reaction ID" value="UER00468"/>
</dbReference>
<evidence type="ECO:0000313" key="8">
    <source>
        <dbReference type="EMBL" id="KRO48303.1"/>
    </source>
</evidence>
<dbReference type="EMBL" id="LIBJ01000099">
    <property type="protein sequence ID" value="KRO48303.1"/>
    <property type="molecule type" value="Genomic_DNA"/>
</dbReference>
<name>A0A0R2QD85_9ACTN</name>
<sequence>MEAQKLAQMIDHTLLSPEAILADVERLCVEAVDLRVGAICISPSLLPIARGMLPASIKIAAVVGFPSGAHSPETKAVEARQACERGANEIDMVVNLALVGSNNWEAVTSEVATVRSAISDDVILKVIIESALWSDQQIASVCTAVVLGGADFVKTSTGFHKLGGASLAAVRLMRNTVGDSIGVKASGGIRTYADAIAMIEAGANRIGASASRVILAEAQ</sequence>
<comment type="subcellular location">
    <subcellularLocation>
        <location evidence="7">Cytoplasm</location>
    </subcellularLocation>
</comment>
<dbReference type="NCBIfam" id="TIGR00126">
    <property type="entry name" value="deoC"/>
    <property type="match status" value="1"/>
</dbReference>
<dbReference type="GO" id="GO:0016052">
    <property type="term" value="P:carbohydrate catabolic process"/>
    <property type="evidence" value="ECO:0007669"/>
    <property type="project" value="TreeGrafter"/>
</dbReference>
<dbReference type="Gene3D" id="3.20.20.70">
    <property type="entry name" value="Aldolase class I"/>
    <property type="match status" value="1"/>
</dbReference>
<dbReference type="GO" id="GO:0004139">
    <property type="term" value="F:deoxyribose-phosphate aldolase activity"/>
    <property type="evidence" value="ECO:0007669"/>
    <property type="project" value="UniProtKB-UniRule"/>
</dbReference>
<evidence type="ECO:0000256" key="2">
    <source>
        <dbReference type="ARBA" id="ARBA00022490"/>
    </source>
</evidence>
<dbReference type="GO" id="GO:0005737">
    <property type="term" value="C:cytoplasm"/>
    <property type="evidence" value="ECO:0007669"/>
    <property type="project" value="UniProtKB-SubCell"/>
</dbReference>
<protein>
    <recommendedName>
        <fullName evidence="7">Deoxyribose-phosphate aldolase</fullName>
        <shortName evidence="7">DERA</shortName>
        <ecNumber evidence="7">4.1.2.4</ecNumber>
    </recommendedName>
    <alternativeName>
        <fullName evidence="7">2-deoxy-D-ribose 5-phosphate aldolase</fullName>
    </alternativeName>
    <alternativeName>
        <fullName evidence="7">Phosphodeoxyriboaldolase</fullName>
        <shortName evidence="7">Deoxyriboaldolase</shortName>
    </alternativeName>
</protein>
<comment type="similarity">
    <text evidence="1 7">Belongs to the DeoC/FbaB aldolase family. DeoC type 1 subfamily.</text>
</comment>
<dbReference type="PANTHER" id="PTHR10889:SF1">
    <property type="entry name" value="DEOXYRIBOSE-PHOSPHATE ALDOLASE"/>
    <property type="match status" value="1"/>
</dbReference>
<comment type="catalytic activity">
    <reaction evidence="5 7">
        <text>2-deoxy-D-ribose 5-phosphate = D-glyceraldehyde 3-phosphate + acetaldehyde</text>
        <dbReference type="Rhea" id="RHEA:12821"/>
        <dbReference type="ChEBI" id="CHEBI:15343"/>
        <dbReference type="ChEBI" id="CHEBI:59776"/>
        <dbReference type="ChEBI" id="CHEBI:62877"/>
        <dbReference type="EC" id="4.1.2.4"/>
    </reaction>
</comment>
<organism evidence="8 9">
    <name type="scientific">Acidimicrobiia bacterium BACL6 MAG-120924-bin43</name>
    <dbReference type="NCBI Taxonomy" id="1655583"/>
    <lineage>
        <taxon>Bacteria</taxon>
        <taxon>Bacillati</taxon>
        <taxon>Actinomycetota</taxon>
        <taxon>Acidimicrobiia</taxon>
        <taxon>acIV cluster</taxon>
    </lineage>
</organism>
<dbReference type="FunFam" id="3.20.20.70:FF:000044">
    <property type="entry name" value="Deoxyribose-phosphate aldolase"/>
    <property type="match status" value="1"/>
</dbReference>
<dbReference type="HAMAP" id="MF_00114">
    <property type="entry name" value="DeoC_type1"/>
    <property type="match status" value="1"/>
</dbReference>
<evidence type="ECO:0000256" key="5">
    <source>
        <dbReference type="ARBA" id="ARBA00048791"/>
    </source>
</evidence>
<evidence type="ECO:0000256" key="6">
    <source>
        <dbReference type="ARBA" id="ARBA00056337"/>
    </source>
</evidence>
<accession>A0A0R2QD85</accession>
<dbReference type="Proteomes" id="UP000051017">
    <property type="component" value="Unassembled WGS sequence"/>
</dbReference>
<evidence type="ECO:0000256" key="7">
    <source>
        <dbReference type="HAMAP-Rule" id="MF_00114"/>
    </source>
</evidence>
<evidence type="ECO:0000313" key="9">
    <source>
        <dbReference type="Proteomes" id="UP000051017"/>
    </source>
</evidence>
<feature type="active site" description="Proton donor/acceptor" evidence="7">
    <location>
        <position position="184"/>
    </location>
</feature>